<evidence type="ECO:0000256" key="1">
    <source>
        <dbReference type="SAM" id="MobiDB-lite"/>
    </source>
</evidence>
<dbReference type="OrthoDB" id="3796163at2759"/>
<dbReference type="GeneID" id="63855342"/>
<sequence length="145" mass="17014">MLKHCDTDINRLDELRLQRELKEVILEYVHILYTAKHHSNHGFAILVCRHDFEREQVVSKHSRDKEYLTIRAIVYTEPGRRSFQLLAQSSKGHFGIIPALQEFTKELEREMGDMTATLSLGQKRKTGGESRLEEGGREERRRRLV</sequence>
<reference evidence="2" key="1">
    <citation type="submission" date="2020-01" db="EMBL/GenBank/DDBJ databases">
        <authorList>
            <consortium name="DOE Joint Genome Institute"/>
            <person name="Haridas S."/>
            <person name="Albert R."/>
            <person name="Binder M."/>
            <person name="Bloem J."/>
            <person name="Labutti K."/>
            <person name="Salamov A."/>
            <person name="Andreopoulos B."/>
            <person name="Baker S.E."/>
            <person name="Barry K."/>
            <person name="Bills G."/>
            <person name="Bluhm B.H."/>
            <person name="Cannon C."/>
            <person name="Castanera R."/>
            <person name="Culley D.E."/>
            <person name="Daum C."/>
            <person name="Ezra D."/>
            <person name="Gonzalez J.B."/>
            <person name="Henrissat B."/>
            <person name="Kuo A."/>
            <person name="Liang C."/>
            <person name="Lipzen A."/>
            <person name="Lutzoni F."/>
            <person name="Magnuson J."/>
            <person name="Mondo S."/>
            <person name="Nolan M."/>
            <person name="Ohm R."/>
            <person name="Pangilinan J."/>
            <person name="Park H.-J."/>
            <person name="Ramirez L."/>
            <person name="Alfaro M."/>
            <person name="Sun H."/>
            <person name="Tritt A."/>
            <person name="Yoshinaga Y."/>
            <person name="Zwiers L.-H."/>
            <person name="Turgeon B.G."/>
            <person name="Goodwin S.B."/>
            <person name="Spatafora J.W."/>
            <person name="Crous P.W."/>
            <person name="Grigoriev I.V."/>
        </authorList>
    </citation>
    <scope>NUCLEOTIDE SEQUENCE</scope>
    <source>
        <strain evidence="2">CBS 394.84</strain>
    </source>
</reference>
<accession>A0A9P4L3V3</accession>
<evidence type="ECO:0000313" key="2">
    <source>
        <dbReference type="EMBL" id="KAF1840785.1"/>
    </source>
</evidence>
<organism evidence="2 3">
    <name type="scientific">Cucurbitaria berberidis CBS 394.84</name>
    <dbReference type="NCBI Taxonomy" id="1168544"/>
    <lineage>
        <taxon>Eukaryota</taxon>
        <taxon>Fungi</taxon>
        <taxon>Dikarya</taxon>
        <taxon>Ascomycota</taxon>
        <taxon>Pezizomycotina</taxon>
        <taxon>Dothideomycetes</taxon>
        <taxon>Pleosporomycetidae</taxon>
        <taxon>Pleosporales</taxon>
        <taxon>Pleosporineae</taxon>
        <taxon>Cucurbitariaceae</taxon>
        <taxon>Cucurbitaria</taxon>
    </lineage>
</organism>
<keyword evidence="3" id="KW-1185">Reference proteome</keyword>
<dbReference type="RefSeq" id="XP_040783348.1">
    <property type="nucleotide sequence ID" value="XM_040938092.1"/>
</dbReference>
<protein>
    <submittedName>
        <fullName evidence="2">Uncharacterized protein</fullName>
    </submittedName>
</protein>
<evidence type="ECO:0000313" key="3">
    <source>
        <dbReference type="Proteomes" id="UP000800039"/>
    </source>
</evidence>
<proteinExistence type="predicted"/>
<dbReference type="EMBL" id="ML976619">
    <property type="protein sequence ID" value="KAF1840785.1"/>
    <property type="molecule type" value="Genomic_DNA"/>
</dbReference>
<name>A0A9P4L3V3_9PLEO</name>
<dbReference type="Proteomes" id="UP000800039">
    <property type="component" value="Unassembled WGS sequence"/>
</dbReference>
<gene>
    <name evidence="2" type="ORF">K460DRAFT_420656</name>
</gene>
<comment type="caution">
    <text evidence="2">The sequence shown here is derived from an EMBL/GenBank/DDBJ whole genome shotgun (WGS) entry which is preliminary data.</text>
</comment>
<feature type="region of interest" description="Disordered" evidence="1">
    <location>
        <begin position="116"/>
        <end position="145"/>
    </location>
</feature>
<feature type="compositionally biased region" description="Basic and acidic residues" evidence="1">
    <location>
        <begin position="126"/>
        <end position="145"/>
    </location>
</feature>
<dbReference type="AlphaFoldDB" id="A0A9P4L3V3"/>